<dbReference type="Proteomes" id="UP000199682">
    <property type="component" value="Unassembled WGS sequence"/>
</dbReference>
<accession>A0A1G8TW02</accession>
<dbReference type="RefSeq" id="WP_090004630.1">
    <property type="nucleotide sequence ID" value="NZ_FNET01000002.1"/>
</dbReference>
<dbReference type="CDD" id="cd00090">
    <property type="entry name" value="HTH_ARSR"/>
    <property type="match status" value="1"/>
</dbReference>
<sequence>MHEIEVIRDAGTARIALDPIRLRLLAELATPKSATTLEPLLGIPRQKINYHLRTLEEHGLIQLVSERRVRNTTERFLQASSSYVISPDVFEQVQPDPRHSHDHRSIGWLLAVTAQLMRDLGELLIGSRRAGRKVATFALDGEIRFASAAARTQFATELSAAVTALAAKYHDENAPGGRPHRMVVAVHPSVRPVRRRTLPSD</sequence>
<dbReference type="AlphaFoldDB" id="A0A1G8TW02"/>
<reference evidence="2" key="1">
    <citation type="submission" date="2016-10" db="EMBL/GenBank/DDBJ databases">
        <authorList>
            <person name="Varghese N."/>
            <person name="Submissions S."/>
        </authorList>
    </citation>
    <scope>NUCLEOTIDE SEQUENCE [LARGE SCALE GENOMIC DNA]</scope>
    <source>
        <strain evidence="2">DSM 44796</strain>
    </source>
</reference>
<dbReference type="InterPro" id="IPR036390">
    <property type="entry name" value="WH_DNA-bd_sf"/>
</dbReference>
<gene>
    <name evidence="1" type="ORF">SAMN04488074_102104</name>
</gene>
<dbReference type="Pfam" id="PF12840">
    <property type="entry name" value="HTH_20"/>
    <property type="match status" value="1"/>
</dbReference>
<protein>
    <submittedName>
        <fullName evidence="1">Helix-turn-helix domain-containing protein</fullName>
    </submittedName>
</protein>
<dbReference type="Gene3D" id="1.10.10.10">
    <property type="entry name" value="Winged helix-like DNA-binding domain superfamily/Winged helix DNA-binding domain"/>
    <property type="match status" value="1"/>
</dbReference>
<dbReference type="InterPro" id="IPR011991">
    <property type="entry name" value="ArsR-like_HTH"/>
</dbReference>
<proteinExistence type="predicted"/>
<dbReference type="EMBL" id="FNET01000002">
    <property type="protein sequence ID" value="SDJ45627.1"/>
    <property type="molecule type" value="Genomic_DNA"/>
</dbReference>
<evidence type="ECO:0000313" key="1">
    <source>
        <dbReference type="EMBL" id="SDJ45627.1"/>
    </source>
</evidence>
<evidence type="ECO:0000313" key="2">
    <source>
        <dbReference type="Proteomes" id="UP000199682"/>
    </source>
</evidence>
<dbReference type="SUPFAM" id="SSF46785">
    <property type="entry name" value="Winged helix' DNA-binding domain"/>
    <property type="match status" value="1"/>
</dbReference>
<organism evidence="1 2">
    <name type="scientific">Lentzea albidocapillata subsp. violacea</name>
    <dbReference type="NCBI Taxonomy" id="128104"/>
    <lineage>
        <taxon>Bacteria</taxon>
        <taxon>Bacillati</taxon>
        <taxon>Actinomycetota</taxon>
        <taxon>Actinomycetes</taxon>
        <taxon>Pseudonocardiales</taxon>
        <taxon>Pseudonocardiaceae</taxon>
        <taxon>Lentzea</taxon>
    </lineage>
</organism>
<name>A0A1G8TW02_9PSEU</name>
<dbReference type="InterPro" id="IPR036388">
    <property type="entry name" value="WH-like_DNA-bd_sf"/>
</dbReference>